<evidence type="ECO:0000256" key="8">
    <source>
        <dbReference type="ARBA" id="ARBA00023180"/>
    </source>
</evidence>
<name>A0ABP0EYN6_CLALP</name>
<dbReference type="PANTHER" id="PTHR12137">
    <property type="entry name" value="CARBOHYDRATE SULFOTRANSFERASE"/>
    <property type="match status" value="1"/>
</dbReference>
<dbReference type="InterPro" id="IPR027417">
    <property type="entry name" value="P-loop_NTPase"/>
</dbReference>
<evidence type="ECO:0000256" key="3">
    <source>
        <dbReference type="ARBA" id="ARBA00022679"/>
    </source>
</evidence>
<keyword evidence="6 9" id="KW-0333">Golgi apparatus</keyword>
<evidence type="ECO:0000256" key="6">
    <source>
        <dbReference type="ARBA" id="ARBA00023034"/>
    </source>
</evidence>
<feature type="region of interest" description="Disordered" evidence="10">
    <location>
        <begin position="69"/>
        <end position="98"/>
    </location>
</feature>
<evidence type="ECO:0000313" key="12">
    <source>
        <dbReference type="Proteomes" id="UP001642483"/>
    </source>
</evidence>
<sequence length="412" mass="48649">MLFKWKILLKFWQSKTQHFLTIRSRFFLLMAVIVVCTLFVHFVLIRDMSNIKERHKLPHMTSRIALSKPTTTTKVAAKTKKDTSKESYHKENKRKSFRHIPKRKESSFVSKRMMAAQDLSLRETSHVTKQRFDARVQTIAGRCSRIDPEFRIKWQQVKEKGAPTDGYIGSYRHRTMLCQVLKAGSSTWNDVFWNLRAPGEAAREQFWEKAIHGNVNAFEELEAAKKLEIWKDQDSAIMVNVRHPFARMISGWRDKCQQVYYYNTWFKQYPELKKYTNMYGRWQGPGQYFIEWNDFARFIADHGDNSSCLDPHFKPITTTCDPCVVPFNFVIKLETFEEDAAWILKNILKTSAGVLRLHNSSSWKRESPKDTIKKYFSQLPPNLIKRLYDVYEQDFLLFDYTFDLNNLTAGGW</sequence>
<dbReference type="InterPro" id="IPR018011">
    <property type="entry name" value="Carb_sulfotrans_8-10"/>
</dbReference>
<dbReference type="EC" id="2.8.2.-" evidence="9"/>
<keyword evidence="8 9" id="KW-0325">Glycoprotein</keyword>
<keyword evidence="9" id="KW-0119">Carbohydrate metabolism</keyword>
<accession>A0ABP0EYN6</accession>
<organism evidence="11 12">
    <name type="scientific">Clavelina lepadiformis</name>
    <name type="common">Light-bulb sea squirt</name>
    <name type="synonym">Ascidia lepadiformis</name>
    <dbReference type="NCBI Taxonomy" id="159417"/>
    <lineage>
        <taxon>Eukaryota</taxon>
        <taxon>Metazoa</taxon>
        <taxon>Chordata</taxon>
        <taxon>Tunicata</taxon>
        <taxon>Ascidiacea</taxon>
        <taxon>Aplousobranchia</taxon>
        <taxon>Clavelinidae</taxon>
        <taxon>Clavelina</taxon>
    </lineage>
</organism>
<dbReference type="InterPro" id="IPR005331">
    <property type="entry name" value="Sulfotransferase"/>
</dbReference>
<evidence type="ECO:0000256" key="5">
    <source>
        <dbReference type="ARBA" id="ARBA00022989"/>
    </source>
</evidence>
<comment type="caution">
    <text evidence="11">The sequence shown here is derived from an EMBL/GenBank/DDBJ whole genome shotgun (WGS) entry which is preliminary data.</text>
</comment>
<evidence type="ECO:0000256" key="9">
    <source>
        <dbReference type="RuleBase" id="RU364020"/>
    </source>
</evidence>
<keyword evidence="12" id="KW-1185">Reference proteome</keyword>
<proteinExistence type="inferred from homology"/>
<comment type="similarity">
    <text evidence="2 9">Belongs to the sulfotransferase 2 family.</text>
</comment>
<protein>
    <recommendedName>
        <fullName evidence="9">Carbohydrate sulfotransferase</fullName>
        <ecNumber evidence="9">2.8.2.-</ecNumber>
    </recommendedName>
</protein>
<evidence type="ECO:0000256" key="1">
    <source>
        <dbReference type="ARBA" id="ARBA00004323"/>
    </source>
</evidence>
<dbReference type="Pfam" id="PF03567">
    <property type="entry name" value="Sulfotransfer_2"/>
    <property type="match status" value="1"/>
</dbReference>
<dbReference type="PANTHER" id="PTHR12137:SF54">
    <property type="entry name" value="CARBOHYDRATE SULFOTRANSFERASE"/>
    <property type="match status" value="1"/>
</dbReference>
<keyword evidence="3 9" id="KW-0808">Transferase</keyword>
<keyword evidence="5 9" id="KW-1133">Transmembrane helix</keyword>
<evidence type="ECO:0000256" key="4">
    <source>
        <dbReference type="ARBA" id="ARBA00022692"/>
    </source>
</evidence>
<keyword evidence="4 9" id="KW-0812">Transmembrane</keyword>
<feature type="compositionally biased region" description="Basic and acidic residues" evidence="10">
    <location>
        <begin position="79"/>
        <end position="90"/>
    </location>
</feature>
<feature type="transmembrane region" description="Helical" evidence="9">
    <location>
        <begin position="26"/>
        <end position="45"/>
    </location>
</feature>
<evidence type="ECO:0000313" key="11">
    <source>
        <dbReference type="EMBL" id="CAK8671284.1"/>
    </source>
</evidence>
<reference evidence="11 12" key="1">
    <citation type="submission" date="2024-02" db="EMBL/GenBank/DDBJ databases">
        <authorList>
            <person name="Daric V."/>
            <person name="Darras S."/>
        </authorList>
    </citation>
    <scope>NUCLEOTIDE SEQUENCE [LARGE SCALE GENOMIC DNA]</scope>
</reference>
<gene>
    <name evidence="11" type="ORF">CVLEPA_LOCUS334</name>
</gene>
<keyword evidence="7 9" id="KW-0472">Membrane</keyword>
<dbReference type="EMBL" id="CAWYQH010000001">
    <property type="protein sequence ID" value="CAK8671284.1"/>
    <property type="molecule type" value="Genomic_DNA"/>
</dbReference>
<evidence type="ECO:0000256" key="7">
    <source>
        <dbReference type="ARBA" id="ARBA00023136"/>
    </source>
</evidence>
<comment type="subcellular location">
    <subcellularLocation>
        <location evidence="1 9">Golgi apparatus membrane</location>
        <topology evidence="1 9">Single-pass type II membrane protein</topology>
    </subcellularLocation>
</comment>
<keyword evidence="9" id="KW-0735">Signal-anchor</keyword>
<dbReference type="SUPFAM" id="SSF52540">
    <property type="entry name" value="P-loop containing nucleoside triphosphate hydrolases"/>
    <property type="match status" value="1"/>
</dbReference>
<evidence type="ECO:0000256" key="2">
    <source>
        <dbReference type="ARBA" id="ARBA00006339"/>
    </source>
</evidence>
<dbReference type="Proteomes" id="UP001642483">
    <property type="component" value="Unassembled WGS sequence"/>
</dbReference>
<evidence type="ECO:0000256" key="10">
    <source>
        <dbReference type="SAM" id="MobiDB-lite"/>
    </source>
</evidence>